<feature type="transmembrane region" description="Helical" evidence="1">
    <location>
        <begin position="191"/>
        <end position="215"/>
    </location>
</feature>
<sequence length="384" mass="44678">MFILLLTSPLLLLSLIWNKFAFSSQTILRFLFVILFSLFFTSYYLNGMDWSIYYLKFVDEGDPYSSFEFGFVLFFQGILFLTNNNYGLAILLFYLITFSILCLIIKRFKTNEPLFWACLFLIFGYNLILEQLRQFIACIIIFYALLKYNNDGKINWLIFWIFLAACFHVSSLIVFPAIALASFRNVTTFTLLTLVSIVGFIGFFFTGAAIVTALANANLAFTKIAYYLQQNPISLSFGWLNILDLIFVLFYFIYRASIDRVASVRLLTRLIFVGATIHLFSGSITFLARVCFFFYFIAIYVFCVVPKGESTRLFSIRSYNTLILALFFSGMLTLNFISYFRNEQAPVQFSNMTFRLLSFFEDDYVRKLANDKYYDATQDMNNIL</sequence>
<dbReference type="OrthoDB" id="6631245at2"/>
<organism evidence="2 3">
    <name type="scientific">Franconibacter pulveris</name>
    <dbReference type="NCBI Taxonomy" id="435910"/>
    <lineage>
        <taxon>Bacteria</taxon>
        <taxon>Pseudomonadati</taxon>
        <taxon>Pseudomonadota</taxon>
        <taxon>Gammaproteobacteria</taxon>
        <taxon>Enterobacterales</taxon>
        <taxon>Enterobacteriaceae</taxon>
        <taxon>Franconibacter</taxon>
    </lineage>
</organism>
<keyword evidence="1" id="KW-0472">Membrane</keyword>
<proteinExistence type="predicted"/>
<dbReference type="RefSeq" id="WP_048888089.1">
    <property type="nucleotide sequence ID" value="NZ_LFEJ01000015.1"/>
</dbReference>
<feature type="transmembrane region" description="Helical" evidence="1">
    <location>
        <begin position="114"/>
        <end position="145"/>
    </location>
</feature>
<dbReference type="InterPro" id="IPR049458">
    <property type="entry name" value="EpsG-like"/>
</dbReference>
<gene>
    <name evidence="2" type="ORF">ACH50_12765</name>
</gene>
<accession>A0A0J8VMN1</accession>
<evidence type="ECO:0000256" key="1">
    <source>
        <dbReference type="SAM" id="Phobius"/>
    </source>
</evidence>
<dbReference type="EMBL" id="LFEJ01000015">
    <property type="protein sequence ID" value="KMV34272.1"/>
    <property type="molecule type" value="Genomic_DNA"/>
</dbReference>
<feature type="transmembrane region" description="Helical" evidence="1">
    <location>
        <begin position="235"/>
        <end position="254"/>
    </location>
</feature>
<comment type="caution">
    <text evidence="2">The sequence shown here is derived from an EMBL/GenBank/DDBJ whole genome shotgun (WGS) entry which is preliminary data.</text>
</comment>
<evidence type="ECO:0000313" key="2">
    <source>
        <dbReference type="EMBL" id="KMV34272.1"/>
    </source>
</evidence>
<dbReference type="Pfam" id="PF14897">
    <property type="entry name" value="EpsG"/>
    <property type="match status" value="1"/>
</dbReference>
<dbReference type="PATRIC" id="fig|1656095.3.peg.2632"/>
<keyword evidence="3" id="KW-1185">Reference proteome</keyword>
<keyword evidence="1" id="KW-1133">Transmembrane helix</keyword>
<protein>
    <submittedName>
        <fullName evidence="2">Polymerase</fullName>
    </submittedName>
</protein>
<dbReference type="AlphaFoldDB" id="A0A0J8VMN1"/>
<name>A0A0J8VMN1_9ENTR</name>
<feature type="transmembrane region" description="Helical" evidence="1">
    <location>
        <begin position="157"/>
        <end position="179"/>
    </location>
</feature>
<dbReference type="Proteomes" id="UP000037315">
    <property type="component" value="Unassembled WGS sequence"/>
</dbReference>
<feature type="transmembrane region" description="Helical" evidence="1">
    <location>
        <begin position="318"/>
        <end position="340"/>
    </location>
</feature>
<feature type="transmembrane region" description="Helical" evidence="1">
    <location>
        <begin position="261"/>
        <end position="280"/>
    </location>
</feature>
<reference evidence="2 3" key="1">
    <citation type="submission" date="2015-06" db="EMBL/GenBank/DDBJ databases">
        <title>Genome sequencing of Cronobacter sp. strain DJ34 isolated from petroleum contaminated sludge of Duliajan Oil Fields, Assam, India.</title>
        <authorList>
            <person name="Pal S."/>
            <person name="Banerjee T.D."/>
            <person name="Roy A."/>
            <person name="Sar P."/>
            <person name="Kazy S.K."/>
        </authorList>
    </citation>
    <scope>NUCLEOTIDE SEQUENCE [LARGE SCALE GENOMIC DNA]</scope>
    <source>
        <strain evidence="2 3">DJ34</strain>
    </source>
</reference>
<keyword evidence="1" id="KW-0812">Transmembrane</keyword>
<evidence type="ECO:0000313" key="3">
    <source>
        <dbReference type="Proteomes" id="UP000037315"/>
    </source>
</evidence>
<feature type="transmembrane region" description="Helical" evidence="1">
    <location>
        <begin position="28"/>
        <end position="45"/>
    </location>
</feature>
<feature type="transmembrane region" description="Helical" evidence="1">
    <location>
        <begin position="286"/>
        <end position="306"/>
    </location>
</feature>
<dbReference type="STRING" id="1121863.GCA_000621185_03091"/>